<dbReference type="Gene3D" id="2.60.120.10">
    <property type="entry name" value="Jelly Rolls"/>
    <property type="match status" value="1"/>
</dbReference>
<dbReference type="InterPro" id="IPR018490">
    <property type="entry name" value="cNMP-bd_dom_sf"/>
</dbReference>
<reference evidence="2 3" key="1">
    <citation type="submission" date="2019-04" db="EMBL/GenBank/DDBJ databases">
        <title>Sphingobacterium olei sp. nov., isolated from oil-contaminated soil.</title>
        <authorList>
            <person name="Liu B."/>
        </authorList>
    </citation>
    <scope>NUCLEOTIDE SEQUENCE [LARGE SCALE GENOMIC DNA]</scope>
    <source>
        <strain evidence="2 3">HAL-9</strain>
    </source>
</reference>
<dbReference type="RefSeq" id="WP_136900733.1">
    <property type="nucleotide sequence ID" value="NZ_SUME01000003.1"/>
</dbReference>
<name>A0A4U0P1N7_9SPHI</name>
<dbReference type="InterPro" id="IPR014710">
    <property type="entry name" value="RmlC-like_jellyroll"/>
</dbReference>
<gene>
    <name evidence="2" type="ORF">FAZ15_07625</name>
</gene>
<protein>
    <submittedName>
        <fullName evidence="2">Crp/Fnr family transcriptional regulator</fullName>
    </submittedName>
</protein>
<evidence type="ECO:0000313" key="3">
    <source>
        <dbReference type="Proteomes" id="UP000306808"/>
    </source>
</evidence>
<dbReference type="SUPFAM" id="SSF51206">
    <property type="entry name" value="cAMP-binding domain-like"/>
    <property type="match status" value="1"/>
</dbReference>
<dbReference type="Pfam" id="PF00027">
    <property type="entry name" value="cNMP_binding"/>
    <property type="match status" value="1"/>
</dbReference>
<dbReference type="AlphaFoldDB" id="A0A4U0P1N7"/>
<dbReference type="InterPro" id="IPR000595">
    <property type="entry name" value="cNMP-bd_dom"/>
</dbReference>
<comment type="caution">
    <text evidence="2">The sequence shown here is derived from an EMBL/GenBank/DDBJ whole genome shotgun (WGS) entry which is preliminary data.</text>
</comment>
<keyword evidence="3" id="KW-1185">Reference proteome</keyword>
<evidence type="ECO:0000313" key="2">
    <source>
        <dbReference type="EMBL" id="TJZ61073.1"/>
    </source>
</evidence>
<dbReference type="Proteomes" id="UP000306808">
    <property type="component" value="Unassembled WGS sequence"/>
</dbReference>
<sequence length="186" mass="21357">MQLITYLKEKFRLSDDLLSQIELVCSTKIFNKRDVILSPARYSKHIFFIEKGLVRIFYEKTDKKITHYFCPENTFAAGSESVFYNKLSQYGIEAIEQTEVTIIPFSVIEKLADESLAMNKVVQQILLDALIGFSSRLHSMQFETAQERYQKFLETNPEILLRAPLGDIASYLGISQQTLSVIRAGK</sequence>
<proteinExistence type="predicted"/>
<feature type="domain" description="Cyclic nucleotide-binding" evidence="1">
    <location>
        <begin position="30"/>
        <end position="114"/>
    </location>
</feature>
<dbReference type="OrthoDB" id="680421at2"/>
<dbReference type="EMBL" id="SUME01000003">
    <property type="protein sequence ID" value="TJZ61073.1"/>
    <property type="molecule type" value="Genomic_DNA"/>
</dbReference>
<organism evidence="2 3">
    <name type="scientific">Sphingobacterium olei</name>
    <dbReference type="NCBI Taxonomy" id="2571155"/>
    <lineage>
        <taxon>Bacteria</taxon>
        <taxon>Pseudomonadati</taxon>
        <taxon>Bacteroidota</taxon>
        <taxon>Sphingobacteriia</taxon>
        <taxon>Sphingobacteriales</taxon>
        <taxon>Sphingobacteriaceae</taxon>
        <taxon>Sphingobacterium</taxon>
    </lineage>
</organism>
<accession>A0A4U0P1N7</accession>
<dbReference type="CDD" id="cd00038">
    <property type="entry name" value="CAP_ED"/>
    <property type="match status" value="1"/>
</dbReference>
<evidence type="ECO:0000259" key="1">
    <source>
        <dbReference type="Pfam" id="PF00027"/>
    </source>
</evidence>